<evidence type="ECO:0000256" key="4">
    <source>
        <dbReference type="ARBA" id="ARBA00022679"/>
    </source>
</evidence>
<keyword evidence="5" id="KW-0627">Porphyrin biosynthesis</keyword>
<dbReference type="GO" id="GO:0006783">
    <property type="term" value="P:heme biosynthetic process"/>
    <property type="evidence" value="ECO:0007669"/>
    <property type="project" value="TreeGrafter"/>
</dbReference>
<evidence type="ECO:0000256" key="5">
    <source>
        <dbReference type="ARBA" id="ARBA00023244"/>
    </source>
</evidence>
<dbReference type="GO" id="GO:0005737">
    <property type="term" value="C:cytoplasm"/>
    <property type="evidence" value="ECO:0007669"/>
    <property type="project" value="TreeGrafter"/>
</dbReference>
<feature type="domain" description="Porphobilinogen deaminase N-terminal" evidence="6">
    <location>
        <begin position="6"/>
        <end position="212"/>
    </location>
</feature>
<dbReference type="PRINTS" id="PR00151">
    <property type="entry name" value="PORPHBDMNASE"/>
</dbReference>
<dbReference type="InterPro" id="IPR022418">
    <property type="entry name" value="Porphobilinogen_deaminase_C"/>
</dbReference>
<dbReference type="Gene3D" id="3.30.160.40">
    <property type="entry name" value="Porphobilinogen deaminase, C-terminal domain"/>
    <property type="match status" value="1"/>
</dbReference>
<dbReference type="PIRSF" id="PIRSF001438">
    <property type="entry name" value="4pyrrol_synth_OHMeBilane_synth"/>
    <property type="match status" value="1"/>
</dbReference>
<protein>
    <recommendedName>
        <fullName evidence="3">hydroxymethylbilane synthase</fullName>
        <ecNumber evidence="3">2.5.1.61</ecNumber>
    </recommendedName>
</protein>
<dbReference type="FunFam" id="3.40.190.10:FF:000005">
    <property type="entry name" value="Porphobilinogen deaminase"/>
    <property type="match status" value="1"/>
</dbReference>
<feature type="domain" description="Porphobilinogen deaminase C-terminal" evidence="7">
    <location>
        <begin position="225"/>
        <end position="294"/>
    </location>
</feature>
<dbReference type="GO" id="GO:0004418">
    <property type="term" value="F:hydroxymethylbilane synthase activity"/>
    <property type="evidence" value="ECO:0007669"/>
    <property type="project" value="UniProtKB-EC"/>
</dbReference>
<dbReference type="PROSITE" id="PS00533">
    <property type="entry name" value="PORPHOBILINOGEN_DEAM"/>
    <property type="match status" value="1"/>
</dbReference>
<comment type="similarity">
    <text evidence="2">Belongs to the HMBS family.</text>
</comment>
<dbReference type="NCBIfam" id="TIGR00212">
    <property type="entry name" value="hemC"/>
    <property type="match status" value="1"/>
</dbReference>
<dbReference type="Pfam" id="PF01379">
    <property type="entry name" value="Porphobil_deam"/>
    <property type="match status" value="1"/>
</dbReference>
<dbReference type="EC" id="2.5.1.61" evidence="3"/>
<dbReference type="CDD" id="cd13647">
    <property type="entry name" value="PBP2_PBGD_2"/>
    <property type="match status" value="1"/>
</dbReference>
<keyword evidence="4" id="KW-0808">Transferase</keyword>
<dbReference type="InterPro" id="IPR000860">
    <property type="entry name" value="HemC"/>
</dbReference>
<dbReference type="InterPro" id="IPR022417">
    <property type="entry name" value="Porphobilin_deaminase_N"/>
</dbReference>
<dbReference type="SUPFAM" id="SSF53850">
    <property type="entry name" value="Periplasmic binding protein-like II"/>
    <property type="match status" value="1"/>
</dbReference>
<dbReference type="Pfam" id="PF03900">
    <property type="entry name" value="Porphobil_deamC"/>
    <property type="match status" value="1"/>
</dbReference>
<organism evidence="8">
    <name type="scientific">marine metagenome</name>
    <dbReference type="NCBI Taxonomy" id="408172"/>
    <lineage>
        <taxon>unclassified sequences</taxon>
        <taxon>metagenomes</taxon>
        <taxon>ecological metagenomes</taxon>
    </lineage>
</organism>
<evidence type="ECO:0000259" key="7">
    <source>
        <dbReference type="Pfam" id="PF03900"/>
    </source>
</evidence>
<comment type="cofactor">
    <cofactor evidence="1">
        <name>dipyrromethane</name>
        <dbReference type="ChEBI" id="CHEBI:60342"/>
    </cofactor>
</comment>
<dbReference type="AlphaFoldDB" id="A0A381W7Y1"/>
<reference evidence="8" key="1">
    <citation type="submission" date="2018-05" db="EMBL/GenBank/DDBJ databases">
        <authorList>
            <person name="Lanie J.A."/>
            <person name="Ng W.-L."/>
            <person name="Kazmierczak K.M."/>
            <person name="Andrzejewski T.M."/>
            <person name="Davidsen T.M."/>
            <person name="Wayne K.J."/>
            <person name="Tettelin H."/>
            <person name="Glass J.I."/>
            <person name="Rusch D."/>
            <person name="Podicherti R."/>
            <person name="Tsui H.-C.T."/>
            <person name="Winkler M.E."/>
        </authorList>
    </citation>
    <scope>NUCLEOTIDE SEQUENCE</scope>
</reference>
<evidence type="ECO:0000256" key="3">
    <source>
        <dbReference type="ARBA" id="ARBA00012655"/>
    </source>
</evidence>
<dbReference type="SUPFAM" id="SSF54782">
    <property type="entry name" value="Porphobilinogen deaminase (hydroxymethylbilane synthase), C-terminal domain"/>
    <property type="match status" value="1"/>
</dbReference>
<dbReference type="PANTHER" id="PTHR11557">
    <property type="entry name" value="PORPHOBILINOGEN DEAMINASE"/>
    <property type="match status" value="1"/>
</dbReference>
<dbReference type="HAMAP" id="MF_00260">
    <property type="entry name" value="Porphobil_deam"/>
    <property type="match status" value="1"/>
</dbReference>
<evidence type="ECO:0000256" key="2">
    <source>
        <dbReference type="ARBA" id="ARBA00005638"/>
    </source>
</evidence>
<dbReference type="InterPro" id="IPR022419">
    <property type="entry name" value="Porphobilin_deaminase_cofac_BS"/>
</dbReference>
<sequence length="303" mass="34389">MKREKIIIGSRGSKLAMIYAENVKAKLKEVFSKDIEIKKIVTSGDENQKDRLSNLGGKGLFSKNIENELLENKIDIAVHALKDMPSIETEGLETNYFLKRNSPNEILISNKKIKFNDLKSNSIVGTSSYRREYQLKNRRSDLNYKLIRGNVDTRIKKMENGDYDAIILSKAGIDSLEINHKITEEFTTEDLIPCAGQGIIAIQCRDSDLEIKELLEKINNHQSRICANTEREVLKILEGDCDTAIGAYSKINSNNISLIAELFSVDGKNRYFIKETKEINFAKELGREVGEALKFQSKGSYKR</sequence>
<proteinExistence type="inferred from homology"/>
<dbReference type="InterPro" id="IPR036803">
    <property type="entry name" value="Porphobilinogen_deaminase_C_sf"/>
</dbReference>
<accession>A0A381W7Y1</accession>
<evidence type="ECO:0000259" key="6">
    <source>
        <dbReference type="Pfam" id="PF01379"/>
    </source>
</evidence>
<evidence type="ECO:0000256" key="1">
    <source>
        <dbReference type="ARBA" id="ARBA00001916"/>
    </source>
</evidence>
<dbReference type="PANTHER" id="PTHR11557:SF0">
    <property type="entry name" value="PORPHOBILINOGEN DEAMINASE"/>
    <property type="match status" value="1"/>
</dbReference>
<evidence type="ECO:0000313" key="8">
    <source>
        <dbReference type="EMBL" id="SVA48023.1"/>
    </source>
</evidence>
<gene>
    <name evidence="8" type="ORF">METZ01_LOCUS100877</name>
</gene>
<name>A0A381W7Y1_9ZZZZ</name>
<dbReference type="Gene3D" id="3.40.190.10">
    <property type="entry name" value="Periplasmic binding protein-like II"/>
    <property type="match status" value="2"/>
</dbReference>
<dbReference type="EMBL" id="UINC01010828">
    <property type="protein sequence ID" value="SVA48023.1"/>
    <property type="molecule type" value="Genomic_DNA"/>
</dbReference>